<protein>
    <submittedName>
        <fullName evidence="1">Starch-binding associating with outer membrane</fullName>
    </submittedName>
</protein>
<dbReference type="Gene3D" id="1.25.40.390">
    <property type="match status" value="1"/>
</dbReference>
<name>A0A1H7ZHJ3_9FLAO</name>
<dbReference type="RefSeq" id="WP_089999911.1">
    <property type="nucleotide sequence ID" value="NZ_FOBV01000004.1"/>
</dbReference>
<dbReference type="InterPro" id="IPR041662">
    <property type="entry name" value="SusD-like_2"/>
</dbReference>
<dbReference type="SUPFAM" id="SSF48452">
    <property type="entry name" value="TPR-like"/>
    <property type="match status" value="1"/>
</dbReference>
<evidence type="ECO:0000313" key="1">
    <source>
        <dbReference type="EMBL" id="SEM56897.1"/>
    </source>
</evidence>
<dbReference type="EMBL" id="FOBV01000004">
    <property type="protein sequence ID" value="SEM56897.1"/>
    <property type="molecule type" value="Genomic_DNA"/>
</dbReference>
<dbReference type="Pfam" id="PF12771">
    <property type="entry name" value="SusD-like_2"/>
    <property type="match status" value="2"/>
</dbReference>
<dbReference type="STRING" id="295069.SAMN05421856_104236"/>
<sequence>MNKIRNTILILALSLGVVSCNDYLDINENPNSAHIEDVSPKLIFPGAAVSIHAVQTNGAGSMMELGSTMMNSWGINCYSFTSGYFGREFTLSTVDGSFYSGIWSTIYLQCANFKLIEDYNNADRSQDNYVAMAKIMKAFYMQYIVDLYGDAPYSEAFKRGFNTTPKYDDDKNIYKALISDLDASIALIDNAGSTAIVPGAEDVIFSGAMGKWKNFARTIKLRMLLRMSNVTDDMAAYRDSKLADFNGSTDADFNTVNVLVNPGYSNANDDKMNPFLVSYRVNSAGSTAARYNWITASEHMAIALNGNRVGSLTPFSTLPSDAKFNGIVDPRSFRLFSSVTYQGVPQVKGTRQGALPGEPGAPLDLTTVSKFASGNFVGNTSVSTIGALISASNTRGSMIMSLAETKFLLAEAALRYPAIFGSDAQASANFNAGIDASASWLGATIGTYKTTIATRTGLGWTGSFNNKLEAIMTQKWIGLTNVSPIESYIDYLRTGYPFTPMAASATVANKPYRLMYPISESSANSANVPSLSMNQLFTKNQYTPFWNQN</sequence>
<gene>
    <name evidence="1" type="ORF">SAMN05421856_104236</name>
</gene>
<proteinExistence type="predicted"/>
<accession>A0A1H7ZHJ3</accession>
<organism evidence="1 2">
    <name type="scientific">Chryseobacterium taichungense</name>
    <dbReference type="NCBI Taxonomy" id="295069"/>
    <lineage>
        <taxon>Bacteria</taxon>
        <taxon>Pseudomonadati</taxon>
        <taxon>Bacteroidota</taxon>
        <taxon>Flavobacteriia</taxon>
        <taxon>Flavobacteriales</taxon>
        <taxon>Weeksellaceae</taxon>
        <taxon>Chryseobacterium group</taxon>
        <taxon>Chryseobacterium</taxon>
    </lineage>
</organism>
<reference evidence="2" key="1">
    <citation type="submission" date="2016-10" db="EMBL/GenBank/DDBJ databases">
        <authorList>
            <person name="Varghese N."/>
            <person name="Submissions S."/>
        </authorList>
    </citation>
    <scope>NUCLEOTIDE SEQUENCE [LARGE SCALE GENOMIC DNA]</scope>
    <source>
        <strain evidence="2">DSM 17453</strain>
    </source>
</reference>
<dbReference type="PROSITE" id="PS51257">
    <property type="entry name" value="PROKAR_LIPOPROTEIN"/>
    <property type="match status" value="1"/>
</dbReference>
<dbReference type="InterPro" id="IPR011990">
    <property type="entry name" value="TPR-like_helical_dom_sf"/>
</dbReference>
<dbReference type="OrthoDB" id="725917at2"/>
<dbReference type="AlphaFoldDB" id="A0A1H7ZHJ3"/>
<keyword evidence="2" id="KW-1185">Reference proteome</keyword>
<dbReference type="Proteomes" id="UP000199450">
    <property type="component" value="Unassembled WGS sequence"/>
</dbReference>
<evidence type="ECO:0000313" key="2">
    <source>
        <dbReference type="Proteomes" id="UP000199450"/>
    </source>
</evidence>